<dbReference type="EMBL" id="CP021434">
    <property type="protein sequence ID" value="ARU60686.1"/>
    <property type="molecule type" value="Genomic_DNA"/>
</dbReference>
<evidence type="ECO:0000259" key="2">
    <source>
        <dbReference type="Pfam" id="PF01636"/>
    </source>
</evidence>
<dbReference type="GO" id="GO:0019202">
    <property type="term" value="F:amino acid kinase activity"/>
    <property type="evidence" value="ECO:0007669"/>
    <property type="project" value="TreeGrafter"/>
</dbReference>
<evidence type="ECO:0000256" key="1">
    <source>
        <dbReference type="ARBA" id="ARBA00038240"/>
    </source>
</evidence>
<name>A0A1Y0ILI6_9BACL</name>
<dbReference type="OrthoDB" id="2923391at2"/>
<feature type="domain" description="Aminoglycoside phosphotransferase" evidence="2">
    <location>
        <begin position="69"/>
        <end position="286"/>
    </location>
</feature>
<dbReference type="PANTHER" id="PTHR21064">
    <property type="entry name" value="AMINOGLYCOSIDE PHOSPHOTRANSFERASE DOMAIN-CONTAINING PROTEIN-RELATED"/>
    <property type="match status" value="1"/>
</dbReference>
<evidence type="ECO:0000313" key="4">
    <source>
        <dbReference type="Proteomes" id="UP000195437"/>
    </source>
</evidence>
<sequence>MSDKFDFIREALQGFGLDPATLVVRRELPDNWHGDLHYKIAAEGKAYGMRFLAEVRSQEDGSPFVNLSDEVLREQMRYVDHLTGQGIPFMRRVPPVNGEAFVTVQDDGGILRRVVLFEWLDGIHITAMTMETAFRMGEMARRYHDASNGFKSDVLPRMIHTDNYLETLNSLRSERDKFTQPEERGALLDTYMLNTMDLAQEGQLATEDLALLDAYLDQAEAMIKEAHRDPSELDHVIITSDINAINVLWDEQGQRITGIIDFEHISYSDRVQDLAWLMKWYSRNEGIQSHSVSGDLAQALMYGYRAHELLDADDYARFPALLWLSGCLNFNFVQRTTELMQKDPGQLRDHLAKYTERGKKLTALADGLQFMQS</sequence>
<dbReference type="Gene3D" id="3.90.1200.10">
    <property type="match status" value="1"/>
</dbReference>
<dbReference type="InterPro" id="IPR002575">
    <property type="entry name" value="Aminoglycoside_PTrfase"/>
</dbReference>
<dbReference type="AlphaFoldDB" id="A0A1Y0ILI6"/>
<evidence type="ECO:0000313" key="3">
    <source>
        <dbReference type="EMBL" id="ARU60686.1"/>
    </source>
</evidence>
<dbReference type="KEGG" id="tum:CBW65_06000"/>
<gene>
    <name evidence="3" type="ORF">CBW65_06000</name>
</gene>
<dbReference type="Pfam" id="PF01636">
    <property type="entry name" value="APH"/>
    <property type="match status" value="1"/>
</dbReference>
<dbReference type="SUPFAM" id="SSF56112">
    <property type="entry name" value="Protein kinase-like (PK-like)"/>
    <property type="match status" value="1"/>
</dbReference>
<dbReference type="PANTHER" id="PTHR21064:SF6">
    <property type="entry name" value="AMINOGLYCOSIDE PHOSPHOTRANSFERASE DOMAIN-CONTAINING PROTEIN"/>
    <property type="match status" value="1"/>
</dbReference>
<dbReference type="InterPro" id="IPR011009">
    <property type="entry name" value="Kinase-like_dom_sf"/>
</dbReference>
<proteinExistence type="inferred from homology"/>
<dbReference type="RefSeq" id="WP_087456076.1">
    <property type="nucleotide sequence ID" value="NZ_CP021434.1"/>
</dbReference>
<reference evidence="4" key="1">
    <citation type="submission" date="2017-05" db="EMBL/GenBank/DDBJ databases">
        <authorList>
            <person name="Sung H."/>
        </authorList>
    </citation>
    <scope>NUCLEOTIDE SEQUENCE [LARGE SCALE GENOMIC DNA]</scope>
    <source>
        <strain evidence="4">AR23208</strain>
    </source>
</reference>
<comment type="similarity">
    <text evidence="1">Belongs to the pseudomonas-type ThrB family.</text>
</comment>
<dbReference type="Proteomes" id="UP000195437">
    <property type="component" value="Chromosome"/>
</dbReference>
<dbReference type="InterPro" id="IPR050249">
    <property type="entry name" value="Pseudomonas-type_ThrB"/>
</dbReference>
<accession>A0A1Y0ILI6</accession>
<protein>
    <recommendedName>
        <fullName evidence="2">Aminoglycoside phosphotransferase domain-containing protein</fullName>
    </recommendedName>
</protein>
<organism evidence="3 4">
    <name type="scientific">Tumebacillus avium</name>
    <dbReference type="NCBI Taxonomy" id="1903704"/>
    <lineage>
        <taxon>Bacteria</taxon>
        <taxon>Bacillati</taxon>
        <taxon>Bacillota</taxon>
        <taxon>Bacilli</taxon>
        <taxon>Bacillales</taxon>
        <taxon>Alicyclobacillaceae</taxon>
        <taxon>Tumebacillus</taxon>
    </lineage>
</organism>
<keyword evidence="4" id="KW-1185">Reference proteome</keyword>